<proteinExistence type="predicted"/>
<name>A0A5D2S421_GOSMU</name>
<evidence type="ECO:0000256" key="1">
    <source>
        <dbReference type="SAM" id="Phobius"/>
    </source>
</evidence>
<organism evidence="2 3">
    <name type="scientific">Gossypium mustelinum</name>
    <name type="common">Cotton</name>
    <name type="synonym">Gossypium caicoense</name>
    <dbReference type="NCBI Taxonomy" id="34275"/>
    <lineage>
        <taxon>Eukaryota</taxon>
        <taxon>Viridiplantae</taxon>
        <taxon>Streptophyta</taxon>
        <taxon>Embryophyta</taxon>
        <taxon>Tracheophyta</taxon>
        <taxon>Spermatophyta</taxon>
        <taxon>Magnoliopsida</taxon>
        <taxon>eudicotyledons</taxon>
        <taxon>Gunneridae</taxon>
        <taxon>Pentapetalae</taxon>
        <taxon>rosids</taxon>
        <taxon>malvids</taxon>
        <taxon>Malvales</taxon>
        <taxon>Malvaceae</taxon>
        <taxon>Malvoideae</taxon>
        <taxon>Gossypium</taxon>
    </lineage>
</organism>
<evidence type="ECO:0000313" key="3">
    <source>
        <dbReference type="Proteomes" id="UP000323597"/>
    </source>
</evidence>
<keyword evidence="1" id="KW-0472">Membrane</keyword>
<protein>
    <submittedName>
        <fullName evidence="2">Uncharacterized protein</fullName>
    </submittedName>
</protein>
<feature type="transmembrane region" description="Helical" evidence="1">
    <location>
        <begin position="64"/>
        <end position="85"/>
    </location>
</feature>
<reference evidence="2 3" key="1">
    <citation type="submission" date="2019-07" db="EMBL/GenBank/DDBJ databases">
        <title>WGS assembly of Gossypium mustelinum.</title>
        <authorList>
            <person name="Chen Z.J."/>
            <person name="Sreedasyam A."/>
            <person name="Ando A."/>
            <person name="Song Q."/>
            <person name="De L."/>
            <person name="Hulse-Kemp A."/>
            <person name="Ding M."/>
            <person name="Ye W."/>
            <person name="Kirkbride R."/>
            <person name="Jenkins J."/>
            <person name="Plott C."/>
            <person name="Lovell J."/>
            <person name="Lin Y.-M."/>
            <person name="Vaughn R."/>
            <person name="Liu B."/>
            <person name="Li W."/>
            <person name="Simpson S."/>
            <person name="Scheffler B."/>
            <person name="Saski C."/>
            <person name="Grover C."/>
            <person name="Hu G."/>
            <person name="Conover J."/>
            <person name="Carlson J."/>
            <person name="Shu S."/>
            <person name="Boston L."/>
            <person name="Williams M."/>
            <person name="Peterson D."/>
            <person name="Mcgee K."/>
            <person name="Jones D."/>
            <person name="Wendel J."/>
            <person name="Stelly D."/>
            <person name="Grimwood J."/>
            <person name="Schmutz J."/>
        </authorList>
    </citation>
    <scope>NUCLEOTIDE SEQUENCE [LARGE SCALE GENOMIC DNA]</scope>
    <source>
        <strain evidence="2">1408120.09</strain>
    </source>
</reference>
<gene>
    <name evidence="2" type="ORF">E1A91_D13G146100v1</name>
</gene>
<evidence type="ECO:0000313" key="2">
    <source>
        <dbReference type="EMBL" id="TYI47050.1"/>
    </source>
</evidence>
<keyword evidence="3" id="KW-1185">Reference proteome</keyword>
<feature type="transmembrane region" description="Helical" evidence="1">
    <location>
        <begin position="30"/>
        <end position="52"/>
    </location>
</feature>
<keyword evidence="1" id="KW-0812">Transmembrane</keyword>
<dbReference type="AlphaFoldDB" id="A0A5D2S421"/>
<accession>A0A5D2S421</accession>
<sequence>MVIQPRWNKFFFSHFQYFPLTCLKPSSLNLIALLTKSPLFALPLATFVLPLFHVSRLKPLVPSFLHSFFFFFSLSLLNHVSRYYFKAISSS</sequence>
<dbReference type="EMBL" id="CM017661">
    <property type="protein sequence ID" value="TYI47050.1"/>
    <property type="molecule type" value="Genomic_DNA"/>
</dbReference>
<keyword evidence="1" id="KW-1133">Transmembrane helix</keyword>
<dbReference type="Proteomes" id="UP000323597">
    <property type="component" value="Chromosome D13"/>
</dbReference>